<keyword evidence="4" id="KW-1185">Reference proteome</keyword>
<evidence type="ECO:0000256" key="1">
    <source>
        <dbReference type="ARBA" id="ARBA00022741"/>
    </source>
</evidence>
<dbReference type="SUPFAM" id="SSF53067">
    <property type="entry name" value="Actin-like ATPase domain"/>
    <property type="match status" value="2"/>
</dbReference>
<dbReference type="OrthoDB" id="2963168at2759"/>
<dbReference type="Pfam" id="PF00012">
    <property type="entry name" value="HSP70"/>
    <property type="match status" value="1"/>
</dbReference>
<keyword evidence="2" id="KW-0067">ATP-binding</keyword>
<dbReference type="STRING" id="578462.A0A0L0T101"/>
<dbReference type="Gene3D" id="3.30.420.40">
    <property type="match status" value="2"/>
</dbReference>
<dbReference type="InterPro" id="IPR043129">
    <property type="entry name" value="ATPase_NBD"/>
</dbReference>
<dbReference type="Gene3D" id="3.90.640.10">
    <property type="entry name" value="Actin, Chain A, domain 4"/>
    <property type="match status" value="1"/>
</dbReference>
<dbReference type="Proteomes" id="UP000054350">
    <property type="component" value="Unassembled WGS sequence"/>
</dbReference>
<dbReference type="VEuPathDB" id="FungiDB:AMAG_19793"/>
<dbReference type="GO" id="GO:0005524">
    <property type="term" value="F:ATP binding"/>
    <property type="evidence" value="ECO:0007669"/>
    <property type="project" value="UniProtKB-KW"/>
</dbReference>
<dbReference type="OMA" id="QSRFRYC"/>
<name>A0A0L0T101_ALLM3</name>
<dbReference type="eggNOG" id="KOG0101">
    <property type="taxonomic scope" value="Eukaryota"/>
</dbReference>
<evidence type="ECO:0008006" key="5">
    <source>
        <dbReference type="Google" id="ProtNLM"/>
    </source>
</evidence>
<proteinExistence type="predicted"/>
<dbReference type="PANTHER" id="PTHR14187">
    <property type="entry name" value="ALPHA KINASE/ELONGATION FACTOR 2 KINASE"/>
    <property type="match status" value="1"/>
</dbReference>
<dbReference type="AlphaFoldDB" id="A0A0L0T101"/>
<organism evidence="3 4">
    <name type="scientific">Allomyces macrogynus (strain ATCC 38327)</name>
    <name type="common">Allomyces javanicus var. macrogynus</name>
    <dbReference type="NCBI Taxonomy" id="578462"/>
    <lineage>
        <taxon>Eukaryota</taxon>
        <taxon>Fungi</taxon>
        <taxon>Fungi incertae sedis</taxon>
        <taxon>Blastocladiomycota</taxon>
        <taxon>Blastocladiomycetes</taxon>
        <taxon>Blastocladiales</taxon>
        <taxon>Blastocladiaceae</taxon>
        <taxon>Allomyces</taxon>
    </lineage>
</organism>
<gene>
    <name evidence="3" type="ORF">AMAG_19793</name>
</gene>
<protein>
    <recommendedName>
        <fullName evidence="5">Hsp70-like protein</fullName>
    </recommendedName>
</protein>
<evidence type="ECO:0000256" key="2">
    <source>
        <dbReference type="ARBA" id="ARBA00022840"/>
    </source>
</evidence>
<dbReference type="EMBL" id="GG745356">
    <property type="protein sequence ID" value="KNE68335.1"/>
    <property type="molecule type" value="Genomic_DNA"/>
</dbReference>
<reference evidence="3 4" key="1">
    <citation type="submission" date="2009-11" db="EMBL/GenBank/DDBJ databases">
        <title>Annotation of Allomyces macrogynus ATCC 38327.</title>
        <authorList>
            <consortium name="The Broad Institute Genome Sequencing Platform"/>
            <person name="Russ C."/>
            <person name="Cuomo C."/>
            <person name="Burger G."/>
            <person name="Gray M.W."/>
            <person name="Holland P.W.H."/>
            <person name="King N."/>
            <person name="Lang F.B.F."/>
            <person name="Roger A.J."/>
            <person name="Ruiz-Trillo I."/>
            <person name="Young S.K."/>
            <person name="Zeng Q."/>
            <person name="Gargeya S."/>
            <person name="Fitzgerald M."/>
            <person name="Haas B."/>
            <person name="Abouelleil A."/>
            <person name="Alvarado L."/>
            <person name="Arachchi H.M."/>
            <person name="Berlin A."/>
            <person name="Chapman S.B."/>
            <person name="Gearin G."/>
            <person name="Goldberg J."/>
            <person name="Griggs A."/>
            <person name="Gujja S."/>
            <person name="Hansen M."/>
            <person name="Heiman D."/>
            <person name="Howarth C."/>
            <person name="Larimer J."/>
            <person name="Lui A."/>
            <person name="MacDonald P.J.P."/>
            <person name="McCowen C."/>
            <person name="Montmayeur A."/>
            <person name="Murphy C."/>
            <person name="Neiman D."/>
            <person name="Pearson M."/>
            <person name="Priest M."/>
            <person name="Roberts A."/>
            <person name="Saif S."/>
            <person name="Shea T."/>
            <person name="Sisk P."/>
            <person name="Stolte C."/>
            <person name="Sykes S."/>
            <person name="Wortman J."/>
            <person name="Nusbaum C."/>
            <person name="Birren B."/>
        </authorList>
    </citation>
    <scope>NUCLEOTIDE SEQUENCE [LARGE SCALE GENOMIC DNA]</scope>
    <source>
        <strain evidence="3 4">ATCC 38327</strain>
    </source>
</reference>
<evidence type="ECO:0000313" key="3">
    <source>
        <dbReference type="EMBL" id="KNE68335.1"/>
    </source>
</evidence>
<dbReference type="PANTHER" id="PTHR14187:SF5">
    <property type="entry name" value="HEAT SHOCK 70 KDA PROTEIN 12A"/>
    <property type="match status" value="1"/>
</dbReference>
<keyword evidence="1" id="KW-0547">Nucleotide-binding</keyword>
<dbReference type="InterPro" id="IPR013126">
    <property type="entry name" value="Hsp_70_fam"/>
</dbReference>
<accession>A0A0L0T101</accession>
<reference evidence="4" key="2">
    <citation type="submission" date="2009-11" db="EMBL/GenBank/DDBJ databases">
        <title>The Genome Sequence of Allomyces macrogynus strain ATCC 38327.</title>
        <authorList>
            <consortium name="The Broad Institute Genome Sequencing Platform"/>
            <person name="Russ C."/>
            <person name="Cuomo C."/>
            <person name="Shea T."/>
            <person name="Young S.K."/>
            <person name="Zeng Q."/>
            <person name="Koehrsen M."/>
            <person name="Haas B."/>
            <person name="Borodovsky M."/>
            <person name="Guigo R."/>
            <person name="Alvarado L."/>
            <person name="Berlin A."/>
            <person name="Borenstein D."/>
            <person name="Chen Z."/>
            <person name="Engels R."/>
            <person name="Freedman E."/>
            <person name="Gellesch M."/>
            <person name="Goldberg J."/>
            <person name="Griggs A."/>
            <person name="Gujja S."/>
            <person name="Heiman D."/>
            <person name="Hepburn T."/>
            <person name="Howarth C."/>
            <person name="Jen D."/>
            <person name="Larson L."/>
            <person name="Lewis B."/>
            <person name="Mehta T."/>
            <person name="Park D."/>
            <person name="Pearson M."/>
            <person name="Roberts A."/>
            <person name="Saif S."/>
            <person name="Shenoy N."/>
            <person name="Sisk P."/>
            <person name="Stolte C."/>
            <person name="Sykes S."/>
            <person name="Walk T."/>
            <person name="White J."/>
            <person name="Yandava C."/>
            <person name="Burger G."/>
            <person name="Gray M.W."/>
            <person name="Holland P.W.H."/>
            <person name="King N."/>
            <person name="Lang F.B.F."/>
            <person name="Roger A.J."/>
            <person name="Ruiz-Trillo I."/>
            <person name="Lander E."/>
            <person name="Nusbaum C."/>
        </authorList>
    </citation>
    <scope>NUCLEOTIDE SEQUENCE [LARGE SCALE GENOMIC DNA]</scope>
    <source>
        <strain evidence="4">ATCC 38327</strain>
    </source>
</reference>
<evidence type="ECO:0000313" key="4">
    <source>
        <dbReference type="Proteomes" id="UP000054350"/>
    </source>
</evidence>
<sequence length="605" mass="67280">MGQGQSRPVDLENVHPLKHQVAIDFGTSHSGFAVSGHDFAEALSNNMNSTALTALQPIQIEYYVKYRTAWPGVMEPYPKTRTALLYNRSGQLIEWGNMAFTQYLIMTRAVQAEHVYIDRFKLFLDDSRKHMDPAMDKLKALGKDVVDVIADYLRAMGEAIGEYLENLTQEKEWNPYHVRWCLTVPAMWSDAANHKMRQAMFKAGLIYSPDSDRLDFCAEPMAGLLYEMVSSKSHTPIQKGDPVLIVDMGGGTVDLTAMRMSGTGFEELVPGLGASCGSTILDDAFLAMFRDAIGTNKYDEVIENSPQLKAKIRSSWERCKVAFCGTDDAFRYPITVPRALYKVCLHEDGEPVLGTGGATFEDGEFFVTYDTMHILYQDIVEQVHGLVLSMLAACQDQSIQIAHILCVGGFSQSKFLVNELRERLQSEEAKVGVSLNGPAAILLGAPIFACRPEILLNRVARITYGIETRGVYSEARHGPRHLLGDRLVKSGNDVERVKGAFKTVIHRGAVTVPGPISTTTFLPVKCSQDRVTFPVYVSTEEDPVFVDTGDCKRVGFFEVEVTPCTNLADCDKVDVTVEMRPSGFIFHALSKRTMKPVQCQIDFFD</sequence>
<dbReference type="GO" id="GO:0140662">
    <property type="term" value="F:ATP-dependent protein folding chaperone"/>
    <property type="evidence" value="ECO:0007669"/>
    <property type="project" value="InterPro"/>
</dbReference>